<protein>
    <submittedName>
        <fullName evidence="2">Similar to stage IV sporulation protein</fullName>
    </submittedName>
</protein>
<accession>A0A1U7PMG0</accession>
<gene>
    <name evidence="2" type="ORF">SAMN05428946_1499</name>
</gene>
<evidence type="ECO:0000313" key="3">
    <source>
        <dbReference type="Proteomes" id="UP000187550"/>
    </source>
</evidence>
<proteinExistence type="predicted"/>
<keyword evidence="1" id="KW-0472">Membrane</keyword>
<dbReference type="Proteomes" id="UP000187550">
    <property type="component" value="Unassembled WGS sequence"/>
</dbReference>
<dbReference type="STRING" id="550447.SAMN05428946_1499"/>
<dbReference type="OrthoDB" id="1640349at2"/>
<name>A0A1U7PMG0_9BACI</name>
<organism evidence="2 3">
    <name type="scientific">Edaphobacillus lindanitolerans</name>
    <dbReference type="NCBI Taxonomy" id="550447"/>
    <lineage>
        <taxon>Bacteria</taxon>
        <taxon>Bacillati</taxon>
        <taxon>Bacillota</taxon>
        <taxon>Bacilli</taxon>
        <taxon>Bacillales</taxon>
        <taxon>Bacillaceae</taxon>
        <taxon>Edaphobacillus</taxon>
    </lineage>
</organism>
<keyword evidence="3" id="KW-1185">Reference proteome</keyword>
<keyword evidence="1" id="KW-1133">Transmembrane helix</keyword>
<dbReference type="EMBL" id="FTPL01000002">
    <property type="protein sequence ID" value="SIT82344.1"/>
    <property type="molecule type" value="Genomic_DNA"/>
</dbReference>
<evidence type="ECO:0000256" key="1">
    <source>
        <dbReference type="SAM" id="Phobius"/>
    </source>
</evidence>
<dbReference type="InterPro" id="IPR010690">
    <property type="entry name" value="YqfD"/>
</dbReference>
<feature type="transmembrane region" description="Helical" evidence="1">
    <location>
        <begin position="86"/>
        <end position="106"/>
    </location>
</feature>
<dbReference type="Pfam" id="PF06898">
    <property type="entry name" value="YqfD"/>
    <property type="match status" value="1"/>
</dbReference>
<sequence>MRTDVLRRPGRILVEVRGDHADAFLSDAAARGIGVRNVRREEEVLLFSARKADMPALRKLRRRHRVRLRLFGESGHMERFLSWQSLSGFVLFLLPPLILSMFIWTVDVAGGVPEREERISEWLGKQGMTAPMRMGQVPDEGKIRNALMSADPGLAWVRVELRGGRLTVHAIEAPKAGTGSGQKEAPAHLAASRRAVVTRFELTSGVRNVLPNTTVEKGDILASGIVTQGDKSVMTGAEGKVYGDYFQEMHFSIPARVRYSQLNGREFKIALGESREKSADGNWRQLRLPRPLSGMLSIGETSAVRQRSFQLEEENGEELILGILREKLRRSLTPGAKVKDEKILRVDYDNDKVEGTILFLINENIAVRKQVAQGD</sequence>
<keyword evidence="1" id="KW-0812">Transmembrane</keyword>
<dbReference type="AlphaFoldDB" id="A0A1U7PMG0"/>
<dbReference type="RefSeq" id="WP_076757754.1">
    <property type="nucleotide sequence ID" value="NZ_FTPL01000002.1"/>
</dbReference>
<evidence type="ECO:0000313" key="2">
    <source>
        <dbReference type="EMBL" id="SIT82344.1"/>
    </source>
</evidence>
<reference evidence="3" key="1">
    <citation type="submission" date="2017-01" db="EMBL/GenBank/DDBJ databases">
        <authorList>
            <person name="Varghese N."/>
            <person name="Submissions S."/>
        </authorList>
    </citation>
    <scope>NUCLEOTIDE SEQUENCE [LARGE SCALE GENOMIC DNA]</scope>
    <source>
        <strain evidence="3">MNA4</strain>
    </source>
</reference>